<accession>A0A1I3JH41</accession>
<evidence type="ECO:0000313" key="1">
    <source>
        <dbReference type="EMBL" id="SFI59567.1"/>
    </source>
</evidence>
<reference evidence="2" key="1">
    <citation type="submission" date="2016-10" db="EMBL/GenBank/DDBJ databases">
        <authorList>
            <person name="Varghese N."/>
            <person name="Submissions S."/>
        </authorList>
    </citation>
    <scope>NUCLEOTIDE SEQUENCE [LARGE SCALE GENOMIC DNA]</scope>
    <source>
        <strain evidence="2">DSM 26348</strain>
    </source>
</reference>
<protein>
    <submittedName>
        <fullName evidence="1">Uncharacterized protein</fullName>
    </submittedName>
</protein>
<dbReference type="AlphaFoldDB" id="A0A1I3JH41"/>
<dbReference type="RefSeq" id="WP_092051345.1">
    <property type="nucleotide sequence ID" value="NZ_FOQD01000010.1"/>
</dbReference>
<organism evidence="1 2">
    <name type="scientific">Planctomicrobium piriforme</name>
    <dbReference type="NCBI Taxonomy" id="1576369"/>
    <lineage>
        <taxon>Bacteria</taxon>
        <taxon>Pseudomonadati</taxon>
        <taxon>Planctomycetota</taxon>
        <taxon>Planctomycetia</taxon>
        <taxon>Planctomycetales</taxon>
        <taxon>Planctomycetaceae</taxon>
        <taxon>Planctomicrobium</taxon>
    </lineage>
</organism>
<gene>
    <name evidence="1" type="ORF">SAMN05421753_110175</name>
</gene>
<name>A0A1I3JH41_9PLAN</name>
<dbReference type="Proteomes" id="UP000199518">
    <property type="component" value="Unassembled WGS sequence"/>
</dbReference>
<keyword evidence="2" id="KW-1185">Reference proteome</keyword>
<evidence type="ECO:0000313" key="2">
    <source>
        <dbReference type="Proteomes" id="UP000199518"/>
    </source>
</evidence>
<dbReference type="EMBL" id="FOQD01000010">
    <property type="protein sequence ID" value="SFI59567.1"/>
    <property type="molecule type" value="Genomic_DNA"/>
</dbReference>
<dbReference type="STRING" id="1576369.SAMN05421753_110175"/>
<sequence length="78" mass="9303">MHFQIISDITQIETIAVNRGIRELRRLRKIYGKGRWRKLKGSAKIELENGEMRTAEIHWYEATGIGRKEFKIKRFLDT</sequence>
<proteinExistence type="predicted"/>
<dbReference type="OrthoDB" id="5771029at2"/>